<evidence type="ECO:0000313" key="3">
    <source>
        <dbReference type="Proteomes" id="UP000254208"/>
    </source>
</evidence>
<reference evidence="2 3" key="1">
    <citation type="submission" date="2018-06" db="EMBL/GenBank/DDBJ databases">
        <authorList>
            <consortium name="Pathogen Informatics"/>
            <person name="Doyle S."/>
        </authorList>
    </citation>
    <scope>NUCLEOTIDE SEQUENCE [LARGE SCALE GENOMIC DNA]</scope>
    <source>
        <strain evidence="2 3">NCTC11801</strain>
    </source>
</reference>
<dbReference type="Proteomes" id="UP000254208">
    <property type="component" value="Unassembled WGS sequence"/>
</dbReference>
<dbReference type="AlphaFoldDB" id="A0A379LQN7"/>
<sequence length="60" mass="6367">MSAGEYQVSNGSSNAIDKGNLANPITQSHINIKVGDGDSGWVHEHKHAFGVSIAAKPLYF</sequence>
<organism evidence="2 3">
    <name type="scientific">Providencia rettgeri</name>
    <dbReference type="NCBI Taxonomy" id="587"/>
    <lineage>
        <taxon>Bacteria</taxon>
        <taxon>Pseudomonadati</taxon>
        <taxon>Pseudomonadota</taxon>
        <taxon>Gammaproteobacteria</taxon>
        <taxon>Enterobacterales</taxon>
        <taxon>Morganellaceae</taxon>
        <taxon>Providencia</taxon>
    </lineage>
</organism>
<evidence type="ECO:0000256" key="1">
    <source>
        <dbReference type="SAM" id="MobiDB-lite"/>
    </source>
</evidence>
<feature type="region of interest" description="Disordered" evidence="1">
    <location>
        <begin position="1"/>
        <end position="20"/>
    </location>
</feature>
<proteinExistence type="predicted"/>
<dbReference type="EMBL" id="UGTZ01000002">
    <property type="protein sequence ID" value="SUD99075.1"/>
    <property type="molecule type" value="Genomic_DNA"/>
</dbReference>
<gene>
    <name evidence="2" type="ORF">NCTC11801_04802</name>
</gene>
<dbReference type="GeneID" id="93675053"/>
<dbReference type="RefSeq" id="WP_115168395.1">
    <property type="nucleotide sequence ID" value="NZ_CP077318.1"/>
</dbReference>
<protein>
    <submittedName>
        <fullName evidence="2">Uncharacterized protein</fullName>
    </submittedName>
</protein>
<name>A0A379LQN7_PRORE</name>
<accession>A0A379LQN7</accession>
<evidence type="ECO:0000313" key="2">
    <source>
        <dbReference type="EMBL" id="SUD99075.1"/>
    </source>
</evidence>